<evidence type="ECO:0000256" key="7">
    <source>
        <dbReference type="ARBA" id="ARBA00079296"/>
    </source>
</evidence>
<dbReference type="InterPro" id="IPR037944">
    <property type="entry name" value="PRX5-like"/>
</dbReference>
<dbReference type="STRING" id="329884.A0A4U0WAP8"/>
<organism evidence="11 12">
    <name type="scientific">Friedmanniomyces simplex</name>
    <dbReference type="NCBI Taxonomy" id="329884"/>
    <lineage>
        <taxon>Eukaryota</taxon>
        <taxon>Fungi</taxon>
        <taxon>Dikarya</taxon>
        <taxon>Ascomycota</taxon>
        <taxon>Pezizomycotina</taxon>
        <taxon>Dothideomycetes</taxon>
        <taxon>Dothideomycetidae</taxon>
        <taxon>Mycosphaerellales</taxon>
        <taxon>Teratosphaeriaceae</taxon>
        <taxon>Friedmanniomyces</taxon>
    </lineage>
</organism>
<evidence type="ECO:0000256" key="4">
    <source>
        <dbReference type="ARBA" id="ARBA00023002"/>
    </source>
</evidence>
<dbReference type="FunFam" id="3.40.30.10:FF:000020">
    <property type="entry name" value="Peroxiredoxin"/>
    <property type="match status" value="1"/>
</dbReference>
<comment type="similarity">
    <text evidence="1 9">Belongs to the peroxiredoxin family. Prx5 subfamily.</text>
</comment>
<evidence type="ECO:0000256" key="9">
    <source>
        <dbReference type="RuleBase" id="RU366011"/>
    </source>
</evidence>
<dbReference type="GO" id="GO:0005777">
    <property type="term" value="C:peroxisome"/>
    <property type="evidence" value="ECO:0007669"/>
    <property type="project" value="TreeGrafter"/>
</dbReference>
<evidence type="ECO:0000313" key="11">
    <source>
        <dbReference type="EMBL" id="TKA59764.1"/>
    </source>
</evidence>
<accession>A0A4U0WAP8</accession>
<evidence type="ECO:0000259" key="10">
    <source>
        <dbReference type="PROSITE" id="PS51352"/>
    </source>
</evidence>
<dbReference type="OrthoDB" id="195498at2759"/>
<dbReference type="InterPro" id="IPR036249">
    <property type="entry name" value="Thioredoxin-like_sf"/>
</dbReference>
<sequence length="170" mass="18589">MSAPLKAGDKFPEGVKFEWAPITDPDPKACGMPQEYNASEEFKGKKVVLVSVPGAFTPGCQAHHIPPYLEQYSKLASKGVDLVVIIAFNDSWVMSAWGKVNGVTQDSKVLFMSDTKTKFSEQIGWMAGMGERNGRWAMIIEKDGKISYAETEKSPREVTVSGADAILSKL</sequence>
<keyword evidence="2 9" id="KW-0575">Peroxidase</keyword>
<comment type="function">
    <text evidence="9">Thiol-specific peroxidase that catalyzes the reduction of hydrogen peroxide and organic hydroperoxides to water and alcohols, respectively. Plays a role in cell protection against oxidative stress by detoxifying peroxides.</text>
</comment>
<dbReference type="EMBL" id="NAJQ01001389">
    <property type="protein sequence ID" value="TKA59764.1"/>
    <property type="molecule type" value="Genomic_DNA"/>
</dbReference>
<evidence type="ECO:0000313" key="12">
    <source>
        <dbReference type="Proteomes" id="UP000309340"/>
    </source>
</evidence>
<dbReference type="PANTHER" id="PTHR10430">
    <property type="entry name" value="PEROXIREDOXIN"/>
    <property type="match status" value="1"/>
</dbReference>
<feature type="active site" description="Cysteine sulfenic acid (-SOH) intermediate" evidence="8">
    <location>
        <position position="60"/>
    </location>
</feature>
<dbReference type="GO" id="GO:0045454">
    <property type="term" value="P:cell redox homeostasis"/>
    <property type="evidence" value="ECO:0007669"/>
    <property type="project" value="TreeGrafter"/>
</dbReference>
<evidence type="ECO:0000256" key="3">
    <source>
        <dbReference type="ARBA" id="ARBA00022862"/>
    </source>
</evidence>
<dbReference type="AlphaFoldDB" id="A0A4U0WAP8"/>
<dbReference type="Pfam" id="PF08534">
    <property type="entry name" value="Redoxin"/>
    <property type="match status" value="1"/>
</dbReference>
<dbReference type="InterPro" id="IPR013740">
    <property type="entry name" value="Redoxin"/>
</dbReference>
<dbReference type="PANTHER" id="PTHR10430:SF16">
    <property type="entry name" value="PEROXIREDOXIN-5, MITOCHONDRIAL"/>
    <property type="match status" value="1"/>
</dbReference>
<dbReference type="InterPro" id="IPR013766">
    <property type="entry name" value="Thioredoxin_domain"/>
</dbReference>
<dbReference type="GO" id="GO:0034599">
    <property type="term" value="P:cellular response to oxidative stress"/>
    <property type="evidence" value="ECO:0007669"/>
    <property type="project" value="InterPro"/>
</dbReference>
<reference evidence="11 12" key="1">
    <citation type="submission" date="2017-03" db="EMBL/GenBank/DDBJ databases">
        <title>Genomes of endolithic fungi from Antarctica.</title>
        <authorList>
            <person name="Coleine C."/>
            <person name="Masonjones S."/>
            <person name="Stajich J.E."/>
        </authorList>
    </citation>
    <scope>NUCLEOTIDE SEQUENCE [LARGE SCALE GENOMIC DNA]</scope>
    <source>
        <strain evidence="11 12">CCFEE 5184</strain>
    </source>
</reference>
<dbReference type="GO" id="GO:0008379">
    <property type="term" value="F:thioredoxin peroxidase activity"/>
    <property type="evidence" value="ECO:0007669"/>
    <property type="project" value="InterPro"/>
</dbReference>
<feature type="domain" description="Thioredoxin" evidence="10">
    <location>
        <begin position="5"/>
        <end position="168"/>
    </location>
</feature>
<comment type="caution">
    <text evidence="11">The sequence shown here is derived from an EMBL/GenBank/DDBJ whole genome shotgun (WGS) entry which is preliminary data.</text>
</comment>
<evidence type="ECO:0000256" key="8">
    <source>
        <dbReference type="PIRSR" id="PIRSR637944-1"/>
    </source>
</evidence>
<name>A0A4U0WAP8_9PEZI</name>
<dbReference type="SUPFAM" id="SSF52833">
    <property type="entry name" value="Thioredoxin-like"/>
    <property type="match status" value="1"/>
</dbReference>
<keyword evidence="4 9" id="KW-0560">Oxidoreductase</keyword>
<dbReference type="Proteomes" id="UP000309340">
    <property type="component" value="Unassembled WGS sequence"/>
</dbReference>
<gene>
    <name evidence="11" type="ORF">B0A55_11777</name>
</gene>
<dbReference type="CDD" id="cd03013">
    <property type="entry name" value="PRX5_like"/>
    <property type="match status" value="1"/>
</dbReference>
<keyword evidence="12" id="KW-1185">Reference proteome</keyword>
<dbReference type="GO" id="GO:0042744">
    <property type="term" value="P:hydrogen peroxide catabolic process"/>
    <property type="evidence" value="ECO:0007669"/>
    <property type="project" value="TreeGrafter"/>
</dbReference>
<keyword evidence="5 9" id="KW-0676">Redox-active center</keyword>
<evidence type="ECO:0000256" key="6">
    <source>
        <dbReference type="ARBA" id="ARBA00032824"/>
    </source>
</evidence>
<protein>
    <recommendedName>
        <fullName evidence="6">Thioredoxin peroxidase</fullName>
    </recommendedName>
    <alternativeName>
        <fullName evidence="7">Thioredoxin-dependent peroxiredoxin</fullName>
    </alternativeName>
</protein>
<keyword evidence="3 9" id="KW-0049">Antioxidant</keyword>
<evidence type="ECO:0000256" key="5">
    <source>
        <dbReference type="ARBA" id="ARBA00023284"/>
    </source>
</evidence>
<proteinExistence type="inferred from homology"/>
<evidence type="ECO:0000256" key="1">
    <source>
        <dbReference type="ARBA" id="ARBA00010505"/>
    </source>
</evidence>
<dbReference type="Gene3D" id="3.40.30.10">
    <property type="entry name" value="Glutaredoxin"/>
    <property type="match status" value="1"/>
</dbReference>
<evidence type="ECO:0000256" key="2">
    <source>
        <dbReference type="ARBA" id="ARBA00022559"/>
    </source>
</evidence>
<dbReference type="GO" id="GO:0005739">
    <property type="term" value="C:mitochondrion"/>
    <property type="evidence" value="ECO:0007669"/>
    <property type="project" value="TreeGrafter"/>
</dbReference>
<dbReference type="PROSITE" id="PS51352">
    <property type="entry name" value="THIOREDOXIN_2"/>
    <property type="match status" value="1"/>
</dbReference>